<keyword evidence="2" id="KW-1185">Reference proteome</keyword>
<name>A0A1H9V8K5_9PSEU</name>
<accession>A0A1H9V8K5</accession>
<reference evidence="2" key="1">
    <citation type="submission" date="2016-10" db="EMBL/GenBank/DDBJ databases">
        <authorList>
            <person name="Varghese N."/>
            <person name="Submissions S."/>
        </authorList>
    </citation>
    <scope>NUCLEOTIDE SEQUENCE [LARGE SCALE GENOMIC DNA]</scope>
    <source>
        <strain evidence="2">DSM 44437</strain>
    </source>
</reference>
<sequence length="117" mass="11809">MAAMTDNGPIGAATVPPVHAFFVPTGPEVLTVWPPTPHARRAAAWALRTLGYDHLGGVVCLITPSPDARAECLATALAVADAAAGGHRPPGPLPDLALRLRADPVHLCGLSAAAGLA</sequence>
<evidence type="ECO:0000313" key="1">
    <source>
        <dbReference type="EMBL" id="SES17888.1"/>
    </source>
</evidence>
<dbReference type="EMBL" id="FOFV01000017">
    <property type="protein sequence ID" value="SES17888.1"/>
    <property type="molecule type" value="Genomic_DNA"/>
</dbReference>
<dbReference type="RefSeq" id="WP_089922746.1">
    <property type="nucleotide sequence ID" value="NZ_FOFV01000017.1"/>
</dbReference>
<dbReference type="Proteomes" id="UP000199503">
    <property type="component" value="Unassembled WGS sequence"/>
</dbReference>
<protein>
    <submittedName>
        <fullName evidence="1">Uncharacterized protein</fullName>
    </submittedName>
</protein>
<dbReference type="AlphaFoldDB" id="A0A1H9V8K5"/>
<gene>
    <name evidence="1" type="ORF">SAMN04488000_117119</name>
</gene>
<organism evidence="1 2">
    <name type="scientific">Lentzea albida</name>
    <dbReference type="NCBI Taxonomy" id="65499"/>
    <lineage>
        <taxon>Bacteria</taxon>
        <taxon>Bacillati</taxon>
        <taxon>Actinomycetota</taxon>
        <taxon>Actinomycetes</taxon>
        <taxon>Pseudonocardiales</taxon>
        <taxon>Pseudonocardiaceae</taxon>
        <taxon>Lentzea</taxon>
    </lineage>
</organism>
<proteinExistence type="predicted"/>
<dbReference type="OrthoDB" id="3696688at2"/>
<evidence type="ECO:0000313" key="2">
    <source>
        <dbReference type="Proteomes" id="UP000199503"/>
    </source>
</evidence>